<organism evidence="1 2">
    <name type="scientific">Mycena venus</name>
    <dbReference type="NCBI Taxonomy" id="2733690"/>
    <lineage>
        <taxon>Eukaryota</taxon>
        <taxon>Fungi</taxon>
        <taxon>Dikarya</taxon>
        <taxon>Basidiomycota</taxon>
        <taxon>Agaricomycotina</taxon>
        <taxon>Agaricomycetes</taxon>
        <taxon>Agaricomycetidae</taxon>
        <taxon>Agaricales</taxon>
        <taxon>Marasmiineae</taxon>
        <taxon>Mycenaceae</taxon>
        <taxon>Mycena</taxon>
    </lineage>
</organism>
<accession>A0A8H6XL18</accession>
<gene>
    <name evidence="1" type="ORF">MVEN_01752000</name>
</gene>
<keyword evidence="2" id="KW-1185">Reference proteome</keyword>
<sequence>MDILSRDYPDEMHVFIFDNATTHTKRAGDALSARKMPKLIPKDGKNFLVPVNKVGADGKPVYDAQGDIVKINVRMRDGTLPDGTPQPLYFPAGHEHAGKFKGMAVILKERGLIREAKLNAQCKGFKCAPGATSCCCRRVLYNQPDFATERSLLEKCWGASKRVYRLNPVSSKEEDLERNVIQALDLVSLVVMRRYVNRSLRFLDAYRRGLNGRWAAYVAKEYRGHRVLPHNLFDNLREKGYTSD</sequence>
<dbReference type="EMBL" id="JACAZI010000016">
    <property type="protein sequence ID" value="KAF7343208.1"/>
    <property type="molecule type" value="Genomic_DNA"/>
</dbReference>
<proteinExistence type="predicted"/>
<comment type="caution">
    <text evidence="1">The sequence shown here is derived from an EMBL/GenBank/DDBJ whole genome shotgun (WGS) entry which is preliminary data.</text>
</comment>
<dbReference type="AlphaFoldDB" id="A0A8H6XL18"/>
<protein>
    <submittedName>
        <fullName evidence="1">Uncharacterized protein</fullName>
    </submittedName>
</protein>
<reference evidence="1" key="1">
    <citation type="submission" date="2020-05" db="EMBL/GenBank/DDBJ databases">
        <title>Mycena genomes resolve the evolution of fungal bioluminescence.</title>
        <authorList>
            <person name="Tsai I.J."/>
        </authorList>
    </citation>
    <scope>NUCLEOTIDE SEQUENCE</scope>
    <source>
        <strain evidence="1">CCC161011</strain>
    </source>
</reference>
<dbReference type="OrthoDB" id="10039611at2759"/>
<evidence type="ECO:0000313" key="1">
    <source>
        <dbReference type="EMBL" id="KAF7343208.1"/>
    </source>
</evidence>
<dbReference type="Proteomes" id="UP000620124">
    <property type="component" value="Unassembled WGS sequence"/>
</dbReference>
<name>A0A8H6XL18_9AGAR</name>
<evidence type="ECO:0000313" key="2">
    <source>
        <dbReference type="Proteomes" id="UP000620124"/>
    </source>
</evidence>